<feature type="domain" description="Beta-retroviral matrix protein" evidence="6">
    <location>
        <begin position="10"/>
        <end position="90"/>
    </location>
</feature>
<comment type="caution">
    <text evidence="7">The sequence shown here is derived from an EMBL/GenBank/DDBJ whole genome shotgun (WGS) entry which is preliminary data.</text>
</comment>
<evidence type="ECO:0000313" key="7">
    <source>
        <dbReference type="EMBL" id="NIG60393.1"/>
    </source>
</evidence>
<dbReference type="Pfam" id="PF02337">
    <property type="entry name" value="Gag_p10"/>
    <property type="match status" value="1"/>
</dbReference>
<keyword evidence="2" id="KW-0519">Myristate</keyword>
<dbReference type="InterPro" id="IPR008919">
    <property type="entry name" value="Retrov_capsid_N"/>
</dbReference>
<dbReference type="Proteomes" id="UP001165941">
    <property type="component" value="Unassembled WGS sequence"/>
</dbReference>
<dbReference type="Gene3D" id="1.10.375.10">
    <property type="entry name" value="Human Immunodeficiency Virus Type 1 Capsid Protein"/>
    <property type="match status" value="1"/>
</dbReference>
<gene>
    <name evidence="7" type="ORF">BU61_8065</name>
</gene>
<accession>A0ABX0S6W8</accession>
<organism evidence="7 8">
    <name type="scientific">Pontoporia blainvillei</name>
    <name type="common">Franciscana</name>
    <name type="synonym">Delphinus blainvillei</name>
    <dbReference type="NCBI Taxonomy" id="48723"/>
    <lineage>
        <taxon>Eukaryota</taxon>
        <taxon>Metazoa</taxon>
        <taxon>Chordata</taxon>
        <taxon>Craniata</taxon>
        <taxon>Vertebrata</taxon>
        <taxon>Euteleostomi</taxon>
        <taxon>Mammalia</taxon>
        <taxon>Eutheria</taxon>
        <taxon>Laurasiatheria</taxon>
        <taxon>Artiodactyla</taxon>
        <taxon>Whippomorpha</taxon>
        <taxon>Cetacea</taxon>
        <taxon>Odontoceti</taxon>
        <taxon>Pontoporiidae</taxon>
        <taxon>Pontoporia</taxon>
    </lineage>
</organism>
<keyword evidence="4" id="KW-0472">Membrane</keyword>
<keyword evidence="2" id="KW-0449">Lipoprotein</keyword>
<evidence type="ECO:0000256" key="3">
    <source>
        <dbReference type="ARBA" id="ARBA00022737"/>
    </source>
</evidence>
<evidence type="ECO:0000256" key="5">
    <source>
        <dbReference type="SAM" id="MobiDB-lite"/>
    </source>
</evidence>
<evidence type="ECO:0000256" key="4">
    <source>
        <dbReference type="ARBA" id="ARBA00023136"/>
    </source>
</evidence>
<dbReference type="SUPFAM" id="SSF47836">
    <property type="entry name" value="Retroviral matrix proteins"/>
    <property type="match status" value="1"/>
</dbReference>
<name>A0ABX0S6W8_PONBL</name>
<feature type="region of interest" description="Disordered" evidence="5">
    <location>
        <begin position="94"/>
        <end position="114"/>
    </location>
</feature>
<dbReference type="InterPro" id="IPR010999">
    <property type="entry name" value="Retrovr_matrix"/>
</dbReference>
<evidence type="ECO:0000256" key="1">
    <source>
        <dbReference type="ARBA" id="ARBA00004370"/>
    </source>
</evidence>
<dbReference type="PANTHER" id="PTHR40389:SF2">
    <property type="entry name" value="ENDOGENOUS RETROVIRUS GROUP K MEMBER 24 GAG POLYPROTEIN-RELATED"/>
    <property type="match status" value="1"/>
</dbReference>
<dbReference type="EMBL" id="PGGH01180057">
    <property type="protein sequence ID" value="NIG60393.1"/>
    <property type="molecule type" value="Genomic_DNA"/>
</dbReference>
<dbReference type="InterPro" id="IPR003322">
    <property type="entry name" value="B_retro_matrix"/>
</dbReference>
<sequence length="271" mass="31299">MGNSPSVECHYIRLLKQLLRSSGVKVKQESFDELFAESRKHCYWFQPTSHNQLNIRVWKQVMRALRRSHQHGDPISVRVWSLCNLISLALEPLQSETESEDGERPQRPNSAPDHSAALRTLSHREQVSKQNEMPPSQQNEISDILYKLKNVMVKLEENKNNATTPSYQEPCPTIPSAPPLELAAYPVGASRQFRFPPKPEFNKLLLEEEMNKEEKQYSESFFAFPIVRQAMPANDQFPNGYMNVEYNPHDLKTLKMLKEAINAYGMHSNYV</sequence>
<reference evidence="7" key="1">
    <citation type="submission" date="2018-05" db="EMBL/GenBank/DDBJ databases">
        <authorList>
            <person name="Pedro S.L.S."/>
            <person name="Freitas R.C."/>
            <person name="Barreto A.S."/>
            <person name="Lima A.O.S."/>
        </authorList>
    </citation>
    <scope>NUCLEOTIDE SEQUENCE</scope>
    <source>
        <strain evidence="7">BP203</strain>
        <tissue evidence="7">Muscle</tissue>
    </source>
</reference>
<keyword evidence="8" id="KW-1185">Reference proteome</keyword>
<comment type="subcellular location">
    <subcellularLocation>
        <location evidence="1">Membrane</location>
    </subcellularLocation>
</comment>
<proteinExistence type="predicted"/>
<evidence type="ECO:0000313" key="8">
    <source>
        <dbReference type="Proteomes" id="UP001165941"/>
    </source>
</evidence>
<evidence type="ECO:0000259" key="6">
    <source>
        <dbReference type="Pfam" id="PF02337"/>
    </source>
</evidence>
<dbReference type="Gene3D" id="1.10.150.490">
    <property type="entry name" value="Retroviral GAG p10 protein"/>
    <property type="match status" value="1"/>
</dbReference>
<dbReference type="InterPro" id="IPR050195">
    <property type="entry name" value="Primate_lentivir_Gag_pol-like"/>
</dbReference>
<evidence type="ECO:0000256" key="2">
    <source>
        <dbReference type="ARBA" id="ARBA00022707"/>
    </source>
</evidence>
<keyword evidence="3" id="KW-0677">Repeat</keyword>
<dbReference type="InterPro" id="IPR038124">
    <property type="entry name" value="B_retro_matrix_sf"/>
</dbReference>
<dbReference type="PANTHER" id="PTHR40389">
    <property type="entry name" value="ENDOGENOUS RETROVIRUS GROUP K MEMBER 24 GAG POLYPROTEIN-RELATED"/>
    <property type="match status" value="1"/>
</dbReference>
<protein>
    <submittedName>
        <fullName evidence="7">Endogenous retrovirus group K member 5 Gag polyprotein-like</fullName>
    </submittedName>
</protein>